<dbReference type="PANTHER" id="PTHR46847">
    <property type="entry name" value="D-ALLOSE-BINDING PERIPLASMIC PROTEIN-RELATED"/>
    <property type="match status" value="1"/>
</dbReference>
<keyword evidence="6" id="KW-0762">Sugar transport</keyword>
<evidence type="ECO:0000259" key="5">
    <source>
        <dbReference type="Pfam" id="PF13407"/>
    </source>
</evidence>
<proteinExistence type="inferred from homology"/>
<organism evidence="6 7">
    <name type="scientific">Nonomuraea dietziae</name>
    <dbReference type="NCBI Taxonomy" id="65515"/>
    <lineage>
        <taxon>Bacteria</taxon>
        <taxon>Bacillati</taxon>
        <taxon>Actinomycetota</taxon>
        <taxon>Actinomycetes</taxon>
        <taxon>Streptosporangiales</taxon>
        <taxon>Streptosporangiaceae</taxon>
        <taxon>Nonomuraea</taxon>
    </lineage>
</organism>
<sequence length="354" mass="35861">MHANSRNGRAAAVGAIVALEALVLAACASGEPAGPGVRVEAAAAGGPAGQPRIAAVIKGLDNPFFQAMKQGIDDQARAGGVTVTVQAANSITDTTGQADKLNGLAGQDFSCYVVNPISGTNLIQGLARLSMLNKTVVNIDSPVDPAAAKSANVKLATYIGTDNVEAGKMAGRRMTELLPSGGDVAVIGGIAGDVTSGARVQGFQQGIGPNLKVVQTVAANWERQMALTAATDVMRANPNLVGFFVANDDMGLGVARAIANSGKTGKVKVISVDGNKDALEAVKAGTLDGTVSQYPYAIGHMGVEACQAAAAGKTLPPNVKAPVEMITKDNADQALASTPKPFGAYDDPFKALIQ</sequence>
<evidence type="ECO:0000256" key="3">
    <source>
        <dbReference type="ARBA" id="ARBA00022729"/>
    </source>
</evidence>
<dbReference type="EMBL" id="JACIBV010000001">
    <property type="protein sequence ID" value="MBB3724246.1"/>
    <property type="molecule type" value="Genomic_DNA"/>
</dbReference>
<reference evidence="6 7" key="1">
    <citation type="submission" date="2020-08" db="EMBL/GenBank/DDBJ databases">
        <title>Sequencing the genomes of 1000 actinobacteria strains.</title>
        <authorList>
            <person name="Klenk H.-P."/>
        </authorList>
    </citation>
    <scope>NUCLEOTIDE SEQUENCE [LARGE SCALE GENOMIC DNA]</scope>
    <source>
        <strain evidence="6 7">DSM 44320</strain>
    </source>
</reference>
<dbReference type="GO" id="GO:0030246">
    <property type="term" value="F:carbohydrate binding"/>
    <property type="evidence" value="ECO:0007669"/>
    <property type="project" value="UniProtKB-ARBA"/>
</dbReference>
<evidence type="ECO:0000313" key="6">
    <source>
        <dbReference type="EMBL" id="MBB3724246.1"/>
    </source>
</evidence>
<dbReference type="CDD" id="cd06320">
    <property type="entry name" value="PBP1_allose_binding"/>
    <property type="match status" value="1"/>
</dbReference>
<comment type="similarity">
    <text evidence="2">Belongs to the bacterial solute-binding protein 2 family.</text>
</comment>
<dbReference type="Pfam" id="PF13407">
    <property type="entry name" value="Peripla_BP_4"/>
    <property type="match status" value="1"/>
</dbReference>
<evidence type="ECO:0000256" key="4">
    <source>
        <dbReference type="SAM" id="SignalP"/>
    </source>
</evidence>
<evidence type="ECO:0000256" key="1">
    <source>
        <dbReference type="ARBA" id="ARBA00004196"/>
    </source>
</evidence>
<dbReference type="InterPro" id="IPR028082">
    <property type="entry name" value="Peripla_BP_I"/>
</dbReference>
<name>A0A7W5UTH3_9ACTN</name>
<feature type="chain" id="PRO_5038756172" evidence="4">
    <location>
        <begin position="26"/>
        <end position="354"/>
    </location>
</feature>
<keyword evidence="3 4" id="KW-0732">Signal</keyword>
<dbReference type="SUPFAM" id="SSF53822">
    <property type="entry name" value="Periplasmic binding protein-like I"/>
    <property type="match status" value="1"/>
</dbReference>
<evidence type="ECO:0000313" key="7">
    <source>
        <dbReference type="Proteomes" id="UP000579945"/>
    </source>
</evidence>
<dbReference type="Gene3D" id="3.40.50.2300">
    <property type="match status" value="2"/>
</dbReference>
<dbReference type="RefSeq" id="WP_183641929.1">
    <property type="nucleotide sequence ID" value="NZ_BAAAXX010000166.1"/>
</dbReference>
<dbReference type="AlphaFoldDB" id="A0A7W5UTH3"/>
<comment type="caution">
    <text evidence="6">The sequence shown here is derived from an EMBL/GenBank/DDBJ whole genome shotgun (WGS) entry which is preliminary data.</text>
</comment>
<feature type="domain" description="Periplasmic binding protein" evidence="5">
    <location>
        <begin position="53"/>
        <end position="313"/>
    </location>
</feature>
<keyword evidence="7" id="KW-1185">Reference proteome</keyword>
<dbReference type="Proteomes" id="UP000579945">
    <property type="component" value="Unassembled WGS sequence"/>
</dbReference>
<feature type="signal peptide" evidence="4">
    <location>
        <begin position="1"/>
        <end position="25"/>
    </location>
</feature>
<protein>
    <submittedName>
        <fullName evidence="6">ABC-type sugar transport system substrate-binding protein</fullName>
    </submittedName>
</protein>
<dbReference type="GO" id="GO:0030313">
    <property type="term" value="C:cell envelope"/>
    <property type="evidence" value="ECO:0007669"/>
    <property type="project" value="UniProtKB-SubCell"/>
</dbReference>
<comment type="subcellular location">
    <subcellularLocation>
        <location evidence="1">Cell envelope</location>
    </subcellularLocation>
</comment>
<gene>
    <name evidence="6" type="ORF">FHR33_000106</name>
</gene>
<dbReference type="GeneID" id="95386777"/>
<dbReference type="InterPro" id="IPR025997">
    <property type="entry name" value="SBP_2_dom"/>
</dbReference>
<keyword evidence="6" id="KW-0813">Transport</keyword>
<dbReference type="PANTHER" id="PTHR46847:SF1">
    <property type="entry name" value="D-ALLOSE-BINDING PERIPLASMIC PROTEIN-RELATED"/>
    <property type="match status" value="1"/>
</dbReference>
<accession>A0A7W5UTH3</accession>
<evidence type="ECO:0000256" key="2">
    <source>
        <dbReference type="ARBA" id="ARBA00007639"/>
    </source>
</evidence>